<reference evidence="3" key="1">
    <citation type="submission" date="2011-04" db="EMBL/GenBank/DDBJ databases">
        <title>The complete genome of Treponema brennaborense DSM 12168.</title>
        <authorList>
            <person name="Lucas S."/>
            <person name="Han J."/>
            <person name="Lapidus A."/>
            <person name="Bruce D."/>
            <person name="Goodwin L."/>
            <person name="Pitluck S."/>
            <person name="Peters L."/>
            <person name="Kyrpides N."/>
            <person name="Mavromatis K."/>
            <person name="Ivanova N."/>
            <person name="Mikhailova N."/>
            <person name="Pagani I."/>
            <person name="Teshima H."/>
            <person name="Detter J.C."/>
            <person name="Tapia R."/>
            <person name="Han C."/>
            <person name="Land M."/>
            <person name="Hauser L."/>
            <person name="Markowitz V."/>
            <person name="Cheng J.-F."/>
            <person name="Hugenholtz P."/>
            <person name="Woyke T."/>
            <person name="Wu D."/>
            <person name="Gronow S."/>
            <person name="Wellnitz S."/>
            <person name="Brambilla E."/>
            <person name="Klenk H.-P."/>
            <person name="Eisen J.A."/>
        </authorList>
    </citation>
    <scope>NUCLEOTIDE SEQUENCE [LARGE SCALE GENOMIC DNA]</scope>
    <source>
        <strain evidence="3">DSM 12168 / CIP 105900 / DD5/3</strain>
    </source>
</reference>
<keyword evidence="1" id="KW-0812">Transmembrane</keyword>
<feature type="transmembrane region" description="Helical" evidence="1">
    <location>
        <begin position="96"/>
        <end position="116"/>
    </location>
</feature>
<feature type="transmembrane region" description="Helical" evidence="1">
    <location>
        <begin position="21"/>
        <end position="38"/>
    </location>
</feature>
<keyword evidence="3" id="KW-1185">Reference proteome</keyword>
<keyword evidence="1" id="KW-0472">Membrane</keyword>
<evidence type="ECO:0000256" key="1">
    <source>
        <dbReference type="SAM" id="Phobius"/>
    </source>
</evidence>
<dbReference type="KEGG" id="tbe:Trebr_0642"/>
<evidence type="ECO:0008006" key="4">
    <source>
        <dbReference type="Google" id="ProtNLM"/>
    </source>
</evidence>
<dbReference type="STRING" id="906968.Trebr_0642"/>
<dbReference type="eggNOG" id="COG5523">
    <property type="taxonomic scope" value="Bacteria"/>
</dbReference>
<keyword evidence="1" id="KW-1133">Transmembrane helix</keyword>
<feature type="transmembrane region" description="Helical" evidence="1">
    <location>
        <begin position="159"/>
        <end position="184"/>
    </location>
</feature>
<dbReference type="HOGENOM" id="CLU_045673_3_1_12"/>
<feature type="transmembrane region" description="Helical" evidence="1">
    <location>
        <begin position="50"/>
        <end position="75"/>
    </location>
</feature>
<evidence type="ECO:0000313" key="2">
    <source>
        <dbReference type="EMBL" id="AEE16084.1"/>
    </source>
</evidence>
<gene>
    <name evidence="2" type="ordered locus">Trebr_0642</name>
</gene>
<name>F4LPZ2_TREBD</name>
<dbReference type="InterPro" id="IPR010380">
    <property type="entry name" value="DUF975"/>
</dbReference>
<dbReference type="AlphaFoldDB" id="F4LPZ2"/>
<dbReference type="Pfam" id="PF06161">
    <property type="entry name" value="DUF975"/>
    <property type="match status" value="1"/>
</dbReference>
<dbReference type="RefSeq" id="WP_013757803.1">
    <property type="nucleotide sequence ID" value="NC_015500.1"/>
</dbReference>
<accession>F4LPZ2</accession>
<evidence type="ECO:0000313" key="3">
    <source>
        <dbReference type="Proteomes" id="UP000006546"/>
    </source>
</evidence>
<organism evidence="2 3">
    <name type="scientific">Treponema brennaborense (strain DSM 12168 / CIP 105900 / DD5/3)</name>
    <dbReference type="NCBI Taxonomy" id="906968"/>
    <lineage>
        <taxon>Bacteria</taxon>
        <taxon>Pseudomonadati</taxon>
        <taxon>Spirochaetota</taxon>
        <taxon>Spirochaetia</taxon>
        <taxon>Spirochaetales</taxon>
        <taxon>Treponemataceae</taxon>
        <taxon>Treponema</taxon>
    </lineage>
</organism>
<protein>
    <recommendedName>
        <fullName evidence="4">Integral membrane protein</fullName>
    </recommendedName>
</protein>
<dbReference type="PANTHER" id="PTHR40076">
    <property type="entry name" value="MEMBRANE PROTEIN-RELATED"/>
    <property type="match status" value="1"/>
</dbReference>
<dbReference type="Proteomes" id="UP000006546">
    <property type="component" value="Chromosome"/>
</dbReference>
<dbReference type="PANTHER" id="PTHR40076:SF1">
    <property type="entry name" value="MEMBRANE PROTEIN"/>
    <property type="match status" value="1"/>
</dbReference>
<proteinExistence type="predicted"/>
<dbReference type="EMBL" id="CP002696">
    <property type="protein sequence ID" value="AEE16084.1"/>
    <property type="molecule type" value="Genomic_DNA"/>
</dbReference>
<dbReference type="OrthoDB" id="9784844at2"/>
<sequence length="216" mass="24144">MFDRLAYKTAAKGNLKGHWKVPILITLIIGGINLLMSLPSAVQPDSAMPIILNILAVIISGILLIAETAYFLQFIRNPSDAPFNTFLEALNKWKEGILGMLWFVLWVWLWALLFLIPGIVKAFAYSQMFFIIAENPGITVRKAMKMSMAMTKGYKGDLFVLDLSFLGWGLLCIPTLGIGLLWLIPYIRASQTHAYAYLKRQALTAGVLNESDFTGR</sequence>